<comment type="caution">
    <text evidence="2">The sequence shown here is derived from an EMBL/GenBank/DDBJ whole genome shotgun (WGS) entry which is preliminary data.</text>
</comment>
<feature type="region of interest" description="Disordered" evidence="1">
    <location>
        <begin position="36"/>
        <end position="58"/>
    </location>
</feature>
<dbReference type="EMBL" id="JBIUZV010000018">
    <property type="protein sequence ID" value="MFJ3048412.1"/>
    <property type="molecule type" value="Genomic_DNA"/>
</dbReference>
<dbReference type="Proteomes" id="UP001617427">
    <property type="component" value="Unassembled WGS sequence"/>
</dbReference>
<feature type="compositionally biased region" description="Basic and acidic residues" evidence="1">
    <location>
        <begin position="36"/>
        <end position="48"/>
    </location>
</feature>
<name>A0ABW8F543_9BURK</name>
<evidence type="ECO:0000313" key="3">
    <source>
        <dbReference type="Proteomes" id="UP001617427"/>
    </source>
</evidence>
<organism evidence="2 3">
    <name type="scientific">Herbaspirillum chlorophenolicum</name>
    <dbReference type="NCBI Taxonomy" id="211589"/>
    <lineage>
        <taxon>Bacteria</taxon>
        <taxon>Pseudomonadati</taxon>
        <taxon>Pseudomonadota</taxon>
        <taxon>Betaproteobacteria</taxon>
        <taxon>Burkholderiales</taxon>
        <taxon>Oxalobacteraceae</taxon>
        <taxon>Herbaspirillum</taxon>
    </lineage>
</organism>
<proteinExistence type="predicted"/>
<evidence type="ECO:0000313" key="2">
    <source>
        <dbReference type="EMBL" id="MFJ3048412.1"/>
    </source>
</evidence>
<keyword evidence="3" id="KW-1185">Reference proteome</keyword>
<reference evidence="2 3" key="1">
    <citation type="submission" date="2024-10" db="EMBL/GenBank/DDBJ databases">
        <title>The Natural Products Discovery Center: Release of the First 8490 Sequenced Strains for Exploring Actinobacteria Biosynthetic Diversity.</title>
        <authorList>
            <person name="Kalkreuter E."/>
            <person name="Kautsar S.A."/>
            <person name="Yang D."/>
            <person name="Bader C.D."/>
            <person name="Teijaro C.N."/>
            <person name="Fluegel L."/>
            <person name="Davis C.M."/>
            <person name="Simpson J.R."/>
            <person name="Lauterbach L."/>
            <person name="Steele A.D."/>
            <person name="Gui C."/>
            <person name="Meng S."/>
            <person name="Li G."/>
            <person name="Viehrig K."/>
            <person name="Ye F."/>
            <person name="Su P."/>
            <person name="Kiefer A.F."/>
            <person name="Nichols A."/>
            <person name="Cepeda A.J."/>
            <person name="Yan W."/>
            <person name="Fan B."/>
            <person name="Jiang Y."/>
            <person name="Adhikari A."/>
            <person name="Zheng C.-J."/>
            <person name="Schuster L."/>
            <person name="Cowan T.M."/>
            <person name="Smanski M.J."/>
            <person name="Chevrette M.G."/>
            <person name="De Carvalho L.P.S."/>
            <person name="Shen B."/>
        </authorList>
    </citation>
    <scope>NUCLEOTIDE SEQUENCE [LARGE SCALE GENOMIC DNA]</scope>
    <source>
        <strain evidence="2 3">NPDC087045</strain>
    </source>
</reference>
<evidence type="ECO:0000256" key="1">
    <source>
        <dbReference type="SAM" id="MobiDB-lite"/>
    </source>
</evidence>
<dbReference type="RefSeq" id="WP_402703415.1">
    <property type="nucleotide sequence ID" value="NZ_JBIUZV010000018.1"/>
</dbReference>
<accession>A0ABW8F543</accession>
<protein>
    <submittedName>
        <fullName evidence="2">Uncharacterized protein</fullName>
    </submittedName>
</protein>
<gene>
    <name evidence="2" type="ORF">ACIPEN_21475</name>
</gene>
<sequence>MMRSMCGDFRLAEYGRSPDDPALLLRTLADGMGRWRTEKPDGLRESRHFTPAGRDTNTLPGGKNQLLLAIIMD</sequence>